<dbReference type="InterPro" id="IPR013342">
    <property type="entry name" value="Mandelate_racemase_C"/>
</dbReference>
<dbReference type="InterPro" id="IPR018110">
    <property type="entry name" value="Mandel_Rmase/mucon_lact_enz_CS"/>
</dbReference>
<keyword evidence="1" id="KW-0479">Metal-binding</keyword>
<evidence type="ECO:0000256" key="1">
    <source>
        <dbReference type="ARBA" id="ARBA00022723"/>
    </source>
</evidence>
<dbReference type="GO" id="GO:0046872">
    <property type="term" value="F:metal ion binding"/>
    <property type="evidence" value="ECO:0007669"/>
    <property type="project" value="UniProtKB-KW"/>
</dbReference>
<dbReference type="InterPro" id="IPR036849">
    <property type="entry name" value="Enolase-like_C_sf"/>
</dbReference>
<reference evidence="3 4" key="1">
    <citation type="journal article" date="2013" name="Genome Announc.">
        <title>Draft Genome Sequence of the Psychrophilic and Alkaliphilic Rhodonellum psychrophilum Strain GCM71T.</title>
        <authorList>
            <person name="Hauptmann A.L."/>
            <person name="Glaring M.A."/>
            <person name="Hallin P.F."/>
            <person name="Prieme A."/>
            <person name="Stougaard P."/>
        </authorList>
    </citation>
    <scope>NUCLEOTIDE SEQUENCE [LARGE SCALE GENOMIC DNA]</scope>
    <source>
        <strain evidence="3 4">GCM71</strain>
    </source>
</reference>
<organism evidence="3 4">
    <name type="scientific">Rhodonellum psychrophilum GCM71 = DSM 17998</name>
    <dbReference type="NCBI Taxonomy" id="1123057"/>
    <lineage>
        <taxon>Bacteria</taxon>
        <taxon>Pseudomonadati</taxon>
        <taxon>Bacteroidota</taxon>
        <taxon>Cytophagia</taxon>
        <taxon>Cytophagales</taxon>
        <taxon>Cytophagaceae</taxon>
        <taxon>Rhodonellum</taxon>
    </lineage>
</organism>
<dbReference type="SUPFAM" id="SSF51604">
    <property type="entry name" value="Enolase C-terminal domain-like"/>
    <property type="match status" value="1"/>
</dbReference>
<dbReference type="GO" id="GO:0016854">
    <property type="term" value="F:racemase and epimerase activity"/>
    <property type="evidence" value="ECO:0007669"/>
    <property type="project" value="UniProtKB-ARBA"/>
</dbReference>
<name>U5BV71_9BACT</name>
<proteinExistence type="predicted"/>
<dbReference type="PANTHER" id="PTHR48073:SF2">
    <property type="entry name" value="O-SUCCINYLBENZOATE SYNTHASE"/>
    <property type="match status" value="1"/>
</dbReference>
<dbReference type="SFLD" id="SFLDF00009">
    <property type="entry name" value="o-succinylbenzoate_synthase"/>
    <property type="match status" value="1"/>
</dbReference>
<dbReference type="Gene3D" id="3.30.390.10">
    <property type="entry name" value="Enolase-like, N-terminal domain"/>
    <property type="match status" value="1"/>
</dbReference>
<dbReference type="Gene3D" id="3.20.20.120">
    <property type="entry name" value="Enolase-like C-terminal domain"/>
    <property type="match status" value="1"/>
</dbReference>
<dbReference type="SMART" id="SM00922">
    <property type="entry name" value="MR_MLE"/>
    <property type="match status" value="1"/>
</dbReference>
<feature type="domain" description="Mandelate racemase/muconate lactonizing enzyme C-terminal" evidence="2">
    <location>
        <begin position="166"/>
        <end position="264"/>
    </location>
</feature>
<dbReference type="SFLD" id="SFLDS00001">
    <property type="entry name" value="Enolase"/>
    <property type="match status" value="1"/>
</dbReference>
<gene>
    <name evidence="3" type="ORF">P872_09850</name>
</gene>
<dbReference type="PROSITE" id="PS00909">
    <property type="entry name" value="MR_MLE_2"/>
    <property type="match status" value="1"/>
</dbReference>
<accession>U5BV71</accession>
<dbReference type="SFLD" id="SFLDG00180">
    <property type="entry name" value="muconate_cycloisomerase"/>
    <property type="match status" value="1"/>
</dbReference>
<dbReference type="SUPFAM" id="SSF54826">
    <property type="entry name" value="Enolase N-terminal domain-like"/>
    <property type="match status" value="1"/>
</dbReference>
<evidence type="ECO:0000259" key="2">
    <source>
        <dbReference type="SMART" id="SM00922"/>
    </source>
</evidence>
<protein>
    <recommendedName>
        <fullName evidence="2">Mandelate racemase/muconate lactonizing enzyme C-terminal domain-containing protein</fullName>
    </recommendedName>
</protein>
<dbReference type="AlphaFoldDB" id="U5BV71"/>
<keyword evidence="4" id="KW-1185">Reference proteome</keyword>
<evidence type="ECO:0000313" key="4">
    <source>
        <dbReference type="Proteomes" id="UP000016843"/>
    </source>
</evidence>
<dbReference type="eggNOG" id="COG4948">
    <property type="taxonomic scope" value="Bacteria"/>
</dbReference>
<dbReference type="Pfam" id="PF13378">
    <property type="entry name" value="MR_MLE_C"/>
    <property type="match status" value="1"/>
</dbReference>
<dbReference type="Proteomes" id="UP000016843">
    <property type="component" value="Unassembled WGS sequence"/>
</dbReference>
<dbReference type="PATRIC" id="fig|1123057.7.peg.3652"/>
<dbReference type="GO" id="GO:0009063">
    <property type="term" value="P:amino acid catabolic process"/>
    <property type="evidence" value="ECO:0007669"/>
    <property type="project" value="InterPro"/>
</dbReference>
<evidence type="ECO:0000313" key="3">
    <source>
        <dbReference type="EMBL" id="ERM81444.1"/>
    </source>
</evidence>
<sequence>MAEPNAISAVSFLKNQFPMNSILRNVYFDYFPHLLKFKFEAGTSRGVLKQKTTYILKASVFSNPATVGFGEAAPLPLLSLDDIPDFGMKMAGFCKSLSGADIPMDAAGFSNWINTNISEHFPSIRFAFETALLDLFHGGKQQVFDTDFFKVGKTIPINGLIWMGDKGFMKDQIEKKLDEGYDCIKIKIGAIDFEQECELLYDIRSRFSKDKITLRVDANGAFSPDQALAKLQILSKFDLHSIEQPIRQGQMGQMAELCKVSPLAIALDEELIGVYGESERRGLLESIMPHYIVLKPTLVGGIQATREWIDLANELGIGWWMTSALESNIGLNAIAQITSTFENILPQGLGTGQLYENNFDSPLVIEKGKIRYDKNLGWGISQ</sequence>
<dbReference type="InterPro" id="IPR029017">
    <property type="entry name" value="Enolase-like_N"/>
</dbReference>
<dbReference type="InterPro" id="IPR029065">
    <property type="entry name" value="Enolase_C-like"/>
</dbReference>
<dbReference type="EMBL" id="AWXR01000050">
    <property type="protein sequence ID" value="ERM81444.1"/>
    <property type="molecule type" value="Genomic_DNA"/>
</dbReference>
<comment type="caution">
    <text evidence="3">The sequence shown here is derived from an EMBL/GenBank/DDBJ whole genome shotgun (WGS) entry which is preliminary data.</text>
</comment>
<dbReference type="CDD" id="cd03320">
    <property type="entry name" value="OSBS"/>
    <property type="match status" value="1"/>
</dbReference>
<dbReference type="PANTHER" id="PTHR48073">
    <property type="entry name" value="O-SUCCINYLBENZOATE SYNTHASE-RELATED"/>
    <property type="match status" value="1"/>
</dbReference>